<dbReference type="AlphaFoldDB" id="A0AAW1BR44"/>
<dbReference type="InterPro" id="IPR036179">
    <property type="entry name" value="Ig-like_dom_sf"/>
</dbReference>
<reference evidence="5 6" key="1">
    <citation type="journal article" date="2024" name="Proc. Natl. Acad. Sci. U.S.A.">
        <title>The genetic regulatory architecture and epigenomic basis for age-related changes in rattlesnake venom.</title>
        <authorList>
            <person name="Hogan M.P."/>
            <person name="Holding M.L."/>
            <person name="Nystrom G.S."/>
            <person name="Colston T.J."/>
            <person name="Bartlett D.A."/>
            <person name="Mason A.J."/>
            <person name="Ellsworth S.A."/>
            <person name="Rautsaw R.M."/>
            <person name="Lawrence K.C."/>
            <person name="Strickland J.L."/>
            <person name="He B."/>
            <person name="Fraser P."/>
            <person name="Margres M.J."/>
            <person name="Gilbert D.M."/>
            <person name="Gibbs H.L."/>
            <person name="Parkinson C.L."/>
            <person name="Rokyta D.R."/>
        </authorList>
    </citation>
    <scope>NUCLEOTIDE SEQUENCE [LARGE SCALE GENOMIC DNA]</scope>
    <source>
        <strain evidence="5">DRR0105</strain>
    </source>
</reference>
<evidence type="ECO:0000256" key="2">
    <source>
        <dbReference type="ARBA" id="ARBA00023157"/>
    </source>
</evidence>
<dbReference type="Proteomes" id="UP001474421">
    <property type="component" value="Unassembled WGS sequence"/>
</dbReference>
<keyword evidence="6" id="KW-1185">Reference proteome</keyword>
<keyword evidence="2" id="KW-1015">Disulfide bond</keyword>
<dbReference type="EMBL" id="JAOTOJ010000003">
    <property type="protein sequence ID" value="KAK9404473.1"/>
    <property type="molecule type" value="Genomic_DNA"/>
</dbReference>
<feature type="transmembrane region" description="Helical" evidence="4">
    <location>
        <begin position="141"/>
        <end position="166"/>
    </location>
</feature>
<dbReference type="InterPro" id="IPR013783">
    <property type="entry name" value="Ig-like_fold"/>
</dbReference>
<keyword evidence="4" id="KW-0812">Transmembrane</keyword>
<keyword evidence="4" id="KW-0472">Membrane</keyword>
<dbReference type="SUPFAM" id="SSF48726">
    <property type="entry name" value="Immunoglobulin"/>
    <property type="match status" value="1"/>
</dbReference>
<organism evidence="5 6">
    <name type="scientific">Crotalus adamanteus</name>
    <name type="common">Eastern diamondback rattlesnake</name>
    <dbReference type="NCBI Taxonomy" id="8729"/>
    <lineage>
        <taxon>Eukaryota</taxon>
        <taxon>Metazoa</taxon>
        <taxon>Chordata</taxon>
        <taxon>Craniata</taxon>
        <taxon>Vertebrata</taxon>
        <taxon>Euteleostomi</taxon>
        <taxon>Lepidosauria</taxon>
        <taxon>Squamata</taxon>
        <taxon>Bifurcata</taxon>
        <taxon>Unidentata</taxon>
        <taxon>Episquamata</taxon>
        <taxon>Toxicofera</taxon>
        <taxon>Serpentes</taxon>
        <taxon>Colubroidea</taxon>
        <taxon>Viperidae</taxon>
        <taxon>Crotalinae</taxon>
        <taxon>Crotalus</taxon>
    </lineage>
</organism>
<dbReference type="PANTHER" id="PTHR16423:SF6">
    <property type="entry name" value="TRIGGERING RECEPTOR EXPRESSED ON MYELOID CELLS 2-RELATED"/>
    <property type="match status" value="1"/>
</dbReference>
<evidence type="ECO:0000313" key="5">
    <source>
        <dbReference type="EMBL" id="KAK9404473.1"/>
    </source>
</evidence>
<dbReference type="GO" id="GO:0038023">
    <property type="term" value="F:signaling receptor activity"/>
    <property type="evidence" value="ECO:0007669"/>
    <property type="project" value="TreeGrafter"/>
</dbReference>
<evidence type="ECO:0000313" key="6">
    <source>
        <dbReference type="Proteomes" id="UP001474421"/>
    </source>
</evidence>
<dbReference type="GO" id="GO:0009986">
    <property type="term" value="C:cell surface"/>
    <property type="evidence" value="ECO:0007669"/>
    <property type="project" value="TreeGrafter"/>
</dbReference>
<sequence>MLLTSTISGMKTQEVIKIQGESLSVKAFCSQQHAQAEKVWCKEELPKECNLEQPISFSRSGWKGLTTQPNQRVILNDLGNGCIYVFMSALQSEDTGIYWFGVLDGPNVIPLRNIRVIVQKEQQKKDIVIATSEDEQRIYQVVWVLVSIAVGVTIFAAFSLVVVVLIRRKRRVADDLNFGDNPNCRVITLQIHENNTANSLPEEMNTIYSIVKMPRSSIDVNRTFPLRSNICKHSSESIGALSPSGSVEYASIFF</sequence>
<dbReference type="PANTHER" id="PTHR16423">
    <property type="entry name" value="TREM-LIKE TRANSCRIPT PROTEIN"/>
    <property type="match status" value="1"/>
</dbReference>
<evidence type="ECO:0000256" key="3">
    <source>
        <dbReference type="ARBA" id="ARBA00023319"/>
    </source>
</evidence>
<comment type="caution">
    <text evidence="5">The sequence shown here is derived from an EMBL/GenBank/DDBJ whole genome shotgun (WGS) entry which is preliminary data.</text>
</comment>
<keyword evidence="4" id="KW-1133">Transmembrane helix</keyword>
<dbReference type="InterPro" id="IPR052314">
    <property type="entry name" value="Immune_rcpt_domain"/>
</dbReference>
<name>A0AAW1BR44_CROAD</name>
<gene>
    <name evidence="5" type="ORF">NXF25_009300</name>
</gene>
<keyword evidence="1" id="KW-0732">Signal</keyword>
<accession>A0AAW1BR44</accession>
<keyword evidence="5" id="KW-0675">Receptor</keyword>
<keyword evidence="3" id="KW-0393">Immunoglobulin domain</keyword>
<evidence type="ECO:0000256" key="1">
    <source>
        <dbReference type="ARBA" id="ARBA00022729"/>
    </source>
</evidence>
<proteinExistence type="predicted"/>
<evidence type="ECO:0000256" key="4">
    <source>
        <dbReference type="SAM" id="Phobius"/>
    </source>
</evidence>
<protein>
    <submittedName>
        <fullName evidence="5">Trem2: Triggering receptor expressed on myeloid cells 2</fullName>
    </submittedName>
</protein>
<dbReference type="Gene3D" id="2.60.40.10">
    <property type="entry name" value="Immunoglobulins"/>
    <property type="match status" value="1"/>
</dbReference>